<accession>A0AAN7YCP3</accession>
<dbReference type="PANTHER" id="PTHR40422">
    <property type="entry name" value="TRANSLATION MACHINERY-ASSOCIATED PROTEIN 17"/>
    <property type="match status" value="1"/>
</dbReference>
<dbReference type="PANTHER" id="PTHR40422:SF1">
    <property type="entry name" value="TRANSLATION MACHINERY-ASSOCIATED PROTEIN 17"/>
    <property type="match status" value="1"/>
</dbReference>
<organism evidence="1 2">
    <name type="scientific">Meristemomyces frigidus</name>
    <dbReference type="NCBI Taxonomy" id="1508187"/>
    <lineage>
        <taxon>Eukaryota</taxon>
        <taxon>Fungi</taxon>
        <taxon>Dikarya</taxon>
        <taxon>Ascomycota</taxon>
        <taxon>Pezizomycotina</taxon>
        <taxon>Dothideomycetes</taxon>
        <taxon>Dothideomycetidae</taxon>
        <taxon>Mycosphaerellales</taxon>
        <taxon>Teratosphaeriaceae</taxon>
        <taxon>Meristemomyces</taxon>
    </lineage>
</organism>
<dbReference type="EMBL" id="JAVRRL010000087">
    <property type="protein sequence ID" value="KAK5108414.1"/>
    <property type="molecule type" value="Genomic_DNA"/>
</dbReference>
<dbReference type="InterPro" id="IPR038966">
    <property type="entry name" value="TMA17"/>
</dbReference>
<comment type="caution">
    <text evidence="1">The sequence shown here is derived from an EMBL/GenBank/DDBJ whole genome shotgun (WGS) entry which is preliminary data.</text>
</comment>
<proteinExistence type="predicted"/>
<dbReference type="Proteomes" id="UP001310890">
    <property type="component" value="Unassembled WGS sequence"/>
</dbReference>
<dbReference type="GO" id="GO:0030674">
    <property type="term" value="F:protein-macromolecule adaptor activity"/>
    <property type="evidence" value="ECO:0007669"/>
    <property type="project" value="TreeGrafter"/>
</dbReference>
<evidence type="ECO:0000313" key="1">
    <source>
        <dbReference type="EMBL" id="KAK5108414.1"/>
    </source>
</evidence>
<dbReference type="GO" id="GO:0070682">
    <property type="term" value="P:proteasome regulatory particle assembly"/>
    <property type="evidence" value="ECO:0007669"/>
    <property type="project" value="InterPro"/>
</dbReference>
<gene>
    <name evidence="1" type="ORF">LTR62_008370</name>
</gene>
<evidence type="ECO:0000313" key="2">
    <source>
        <dbReference type="Proteomes" id="UP001310890"/>
    </source>
</evidence>
<sequence length="186" mass="20000">MPVIEFIPSAPDPSTVDPADHHPINPARFAAALEALPLDALHSKAAEIRNSIAHLRRSNEQMLPFADEGDQDCKDAMFENLTVIGRMNGRVQMLKTEVERRGMVWVGDDGVTTGGQLGRSAVEEGGVVVVDRNGNVSSNGVADLADASAVARSQSGRLTDEELRRQMEARTGMNGEGETEEDGVHL</sequence>
<dbReference type="AlphaFoldDB" id="A0AAN7YCP3"/>
<reference evidence="1" key="1">
    <citation type="submission" date="2023-08" db="EMBL/GenBank/DDBJ databases">
        <title>Black Yeasts Isolated from many extreme environments.</title>
        <authorList>
            <person name="Coleine C."/>
            <person name="Stajich J.E."/>
            <person name="Selbmann L."/>
        </authorList>
    </citation>
    <scope>NUCLEOTIDE SEQUENCE</scope>
    <source>
        <strain evidence="1">CCFEE 5401</strain>
    </source>
</reference>
<name>A0AAN7YCP3_9PEZI</name>
<protein>
    <submittedName>
        <fullName evidence="1">Uncharacterized protein</fullName>
    </submittedName>
</protein>